<dbReference type="AlphaFoldDB" id="A0A0N4V2P2"/>
<dbReference type="Pfam" id="PF14625">
    <property type="entry name" value="Lustrin_cystein"/>
    <property type="match status" value="2"/>
</dbReference>
<keyword evidence="1" id="KW-0732">Signal</keyword>
<gene>
    <name evidence="2" type="ORF">EVEC_LOCUS3986</name>
</gene>
<sequence>MKKLVELFQLLLLIQAICVPVLRSHTDEDEEETDVCPFPWQTFDQNILPSLSSCVDSTDEGVRCSPHDPVECSGRNPVCVLSKRSKTYRCCSDYPQDMVNPPGAPEQVKPICPWGATSYDSPSVLLCDPAERNPCPEGYSCEEASNAQMLATYNMHLCCKTTTLNSFENVFYETKVGINKLSANFSMPVFYVTSLSPSIIPIAPSAAISYVVLNEYTPSRGNLPEVRTGDHLAKLPYNFREPVYLKKVVLLNDQFPGYFHHVLVLFNPHGNPEAMNLYYNRPSTLSREVDLTVPAWDEGAFFRTTNRILTIASDKTSTRQNCTEGWQTTELSYVPTISLCSEYVGAGGVPCSPNAPNVCTGRNPFCAAEDGGNGFKCCSDIVQDTPELEKLRSDEIKPICPNGAIPYKIPQVMLCDPSIVNICPYDYTCVEAANGHLLPEDARSLCCKTTTLYSFGKVFLEIGLSPRIVPSPPISAIDYVTLNVYTTDMNNAPEIRTGDHFVLAPYKLMEPAYLKRVTLFHEQTKSSYLHVILFDPQSDTENMQLYYDRSAPKGRILDLEKPIPDGGFLSKLVANQPSVTNPHQVKSN</sequence>
<feature type="chain" id="PRO_5043122628" evidence="1">
    <location>
        <begin position="25"/>
        <end position="588"/>
    </location>
</feature>
<proteinExistence type="predicted"/>
<evidence type="ECO:0000256" key="1">
    <source>
        <dbReference type="SAM" id="SignalP"/>
    </source>
</evidence>
<reference evidence="4" key="1">
    <citation type="submission" date="2016-04" db="UniProtKB">
        <authorList>
            <consortium name="WormBaseParasite"/>
        </authorList>
    </citation>
    <scope>IDENTIFICATION</scope>
</reference>
<dbReference type="InterPro" id="IPR006150">
    <property type="entry name" value="Cys_repeat_1"/>
</dbReference>
<feature type="signal peptide" evidence="1">
    <location>
        <begin position="1"/>
        <end position="24"/>
    </location>
</feature>
<dbReference type="WBParaSite" id="EVEC_0000427801-mRNA-1">
    <property type="protein sequence ID" value="EVEC_0000427801-mRNA-1"/>
    <property type="gene ID" value="EVEC_0000427801"/>
</dbReference>
<accession>A0A0N4V2P2</accession>
<dbReference type="SMART" id="SM00289">
    <property type="entry name" value="WR1"/>
    <property type="match status" value="3"/>
</dbReference>
<evidence type="ECO:0000313" key="2">
    <source>
        <dbReference type="EMBL" id="VDD89184.1"/>
    </source>
</evidence>
<protein>
    <submittedName>
        <fullName evidence="4">EGF-like domain-containing protein</fullName>
    </submittedName>
</protein>
<organism evidence="4">
    <name type="scientific">Enterobius vermicularis</name>
    <name type="common">Human pinworm</name>
    <dbReference type="NCBI Taxonomy" id="51028"/>
    <lineage>
        <taxon>Eukaryota</taxon>
        <taxon>Metazoa</taxon>
        <taxon>Ecdysozoa</taxon>
        <taxon>Nematoda</taxon>
        <taxon>Chromadorea</taxon>
        <taxon>Rhabditida</taxon>
        <taxon>Spirurina</taxon>
        <taxon>Oxyuridomorpha</taxon>
        <taxon>Oxyuroidea</taxon>
        <taxon>Oxyuridae</taxon>
        <taxon>Enterobius</taxon>
    </lineage>
</organism>
<evidence type="ECO:0000313" key="3">
    <source>
        <dbReference type="Proteomes" id="UP000274131"/>
    </source>
</evidence>
<dbReference type="EMBL" id="UXUI01007732">
    <property type="protein sequence ID" value="VDD89184.1"/>
    <property type="molecule type" value="Genomic_DNA"/>
</dbReference>
<dbReference type="OrthoDB" id="5786500at2759"/>
<dbReference type="InterPro" id="IPR028150">
    <property type="entry name" value="Lustrin_cystein"/>
</dbReference>
<dbReference type="Proteomes" id="UP000274131">
    <property type="component" value="Unassembled WGS sequence"/>
</dbReference>
<reference evidence="2 3" key="2">
    <citation type="submission" date="2018-10" db="EMBL/GenBank/DDBJ databases">
        <authorList>
            <consortium name="Pathogen Informatics"/>
        </authorList>
    </citation>
    <scope>NUCLEOTIDE SEQUENCE [LARGE SCALE GENOMIC DNA]</scope>
</reference>
<name>A0A0N4V2P2_ENTVE</name>
<evidence type="ECO:0000313" key="4">
    <source>
        <dbReference type="WBParaSite" id="EVEC_0000427801-mRNA-1"/>
    </source>
</evidence>
<keyword evidence="3" id="KW-1185">Reference proteome</keyword>